<name>A0ABW7G507_9BURK</name>
<dbReference type="Proteomes" id="UP001606305">
    <property type="component" value="Unassembled WGS sequence"/>
</dbReference>
<keyword evidence="2" id="KW-1185">Reference proteome</keyword>
<evidence type="ECO:0000313" key="1">
    <source>
        <dbReference type="EMBL" id="MFG6457023.1"/>
    </source>
</evidence>
<dbReference type="InterPro" id="IPR008775">
    <property type="entry name" value="Phytyl_CoA_dOase-like"/>
</dbReference>
<keyword evidence="1" id="KW-0223">Dioxygenase</keyword>
<dbReference type="GO" id="GO:0051213">
    <property type="term" value="F:dioxygenase activity"/>
    <property type="evidence" value="ECO:0007669"/>
    <property type="project" value="UniProtKB-KW"/>
</dbReference>
<protein>
    <submittedName>
        <fullName evidence="1">Phytanoyl-CoA dioxygenase family protein</fullName>
    </submittedName>
</protein>
<proteinExistence type="predicted"/>
<dbReference type="SUPFAM" id="SSF51197">
    <property type="entry name" value="Clavaminate synthase-like"/>
    <property type="match status" value="1"/>
</dbReference>
<comment type="caution">
    <text evidence="1">The sequence shown here is derived from an EMBL/GenBank/DDBJ whole genome shotgun (WGS) entry which is preliminary data.</text>
</comment>
<evidence type="ECO:0000313" key="2">
    <source>
        <dbReference type="Proteomes" id="UP001606305"/>
    </source>
</evidence>
<dbReference type="RefSeq" id="WP_394487842.1">
    <property type="nucleotide sequence ID" value="NZ_JBIGIA010000006.1"/>
</dbReference>
<dbReference type="Gene3D" id="2.60.120.620">
    <property type="entry name" value="q2cbj1_9rhob like domain"/>
    <property type="match status" value="1"/>
</dbReference>
<dbReference type="EMBL" id="JBIGIA010000006">
    <property type="protein sequence ID" value="MFG6457023.1"/>
    <property type="molecule type" value="Genomic_DNA"/>
</dbReference>
<accession>A0ABW7G507</accession>
<gene>
    <name evidence="1" type="ORF">ACG00X_09275</name>
</gene>
<organism evidence="1 2">
    <name type="scientific">Pelomonas nitida</name>
    <dbReference type="NCBI Taxonomy" id="3299027"/>
    <lineage>
        <taxon>Bacteria</taxon>
        <taxon>Pseudomonadati</taxon>
        <taxon>Pseudomonadota</taxon>
        <taxon>Betaproteobacteria</taxon>
        <taxon>Burkholderiales</taxon>
        <taxon>Sphaerotilaceae</taxon>
        <taxon>Roseateles</taxon>
    </lineage>
</organism>
<sequence length="250" mass="27065">MPDLHDTTLPQGFRLHPRLLSPRRREALLAELASLPPGTAGQRDLLEQGWCRRLAGVLLAMPLLRDVLPADAVAVQCTLFEKSPDRNWLVALHQDLALPVAARVDHPQLTGWSVKAGRPFVLAPASILSQMVALRLHLDDARQVDGGLRFVPGSQTGGVLDDTAARQWRDRVGEVPVEAVAGDGLLMRPLTLHASSKASAQGRRRVLHLLFGPRELPWGLRWSPSAVGRRAAFQAAACAGSSTRAAARVT</sequence>
<dbReference type="Pfam" id="PF05721">
    <property type="entry name" value="PhyH"/>
    <property type="match status" value="1"/>
</dbReference>
<keyword evidence="1" id="KW-0560">Oxidoreductase</keyword>
<reference evidence="1 2" key="1">
    <citation type="submission" date="2024-09" db="EMBL/GenBank/DDBJ databases">
        <title>Novel species of the genus Pelomonas and Roseateles isolated from streams.</title>
        <authorList>
            <person name="Lu H."/>
        </authorList>
    </citation>
    <scope>NUCLEOTIDE SEQUENCE [LARGE SCALE GENOMIC DNA]</scope>
    <source>
        <strain evidence="1 2">BYS96W</strain>
    </source>
</reference>